<keyword evidence="3" id="KW-0808">Transferase</keyword>
<dbReference type="SUPFAM" id="SSF53756">
    <property type="entry name" value="UDP-Glycosyltransferase/glycogen phosphorylase"/>
    <property type="match status" value="1"/>
</dbReference>
<reference evidence="4" key="1">
    <citation type="submission" date="2017-02" db="EMBL/GenBank/DDBJ databases">
        <title>Comparative genomics and description of representatives of a novel lineage of planctomycetes thriving in anoxic sediments.</title>
        <authorList>
            <person name="Spring S."/>
            <person name="Bunk B."/>
            <person name="Sproer C."/>
        </authorList>
    </citation>
    <scope>NUCLEOTIDE SEQUENCE [LARGE SCALE GENOMIC DNA]</scope>
    <source>
        <strain evidence="4">ST-NAGAB-D1</strain>
    </source>
</reference>
<dbReference type="AlphaFoldDB" id="A0A1U9NPK2"/>
<evidence type="ECO:0000259" key="2">
    <source>
        <dbReference type="Pfam" id="PF13439"/>
    </source>
</evidence>
<feature type="domain" description="Glycosyltransferase subfamily 4-like N-terminal" evidence="2">
    <location>
        <begin position="82"/>
        <end position="172"/>
    </location>
</feature>
<evidence type="ECO:0000313" key="4">
    <source>
        <dbReference type="Proteomes" id="UP000189674"/>
    </source>
</evidence>
<sequence>MMGPSLKIVFVSSFKPRKCGIASFTSDLISSTKMLQGERFFPEVIALESDGEFQYDKPVTLRLRKNAEYHYVYAADYVNMSDVDMVCIQHEYGLFGGEAGSHLSIFLERVKKPVITTLHTILDKPDVKQFELLKEICGRSDKVVVMSYRGATLLKELYRVPARKIIHIPHGIPDFPFSESTSWKRELNLGDRRIITTFGLLSPNKGIEIMLKALTTIIKTDPSVLYMVLGTVHPEIVRREGYTLQTDLAKKAKQLGVAGHVAFYNRFVSDRELLTFLGATDVYVSPYLHPEQVSSGTLAFAIGFGKAVVSTPFYAAQELLADGRGKLVDFGNSEELADTVIDIITHPGKLWDMRRRAYAYGREMRWSKVSRAYWDLFLSCLENRTESYNIVTTDETRLPFLPHNARNKGP</sequence>
<dbReference type="GO" id="GO:0016757">
    <property type="term" value="F:glycosyltransferase activity"/>
    <property type="evidence" value="ECO:0007669"/>
    <property type="project" value="UniProtKB-KW"/>
</dbReference>
<gene>
    <name evidence="3" type="primary">pimB_2</name>
    <name evidence="3" type="ORF">STSP2_02626</name>
</gene>
<organism evidence="3 4">
    <name type="scientific">Anaerohalosphaera lusitana</name>
    <dbReference type="NCBI Taxonomy" id="1936003"/>
    <lineage>
        <taxon>Bacteria</taxon>
        <taxon>Pseudomonadati</taxon>
        <taxon>Planctomycetota</taxon>
        <taxon>Phycisphaerae</taxon>
        <taxon>Sedimentisphaerales</taxon>
        <taxon>Anaerohalosphaeraceae</taxon>
        <taxon>Anaerohalosphaera</taxon>
    </lineage>
</organism>
<dbReference type="KEGG" id="alus:STSP2_02626"/>
<dbReference type="InterPro" id="IPR001296">
    <property type="entry name" value="Glyco_trans_1"/>
</dbReference>
<dbReference type="PANTHER" id="PTHR12526:SF572">
    <property type="entry name" value="BLL5144 PROTEIN"/>
    <property type="match status" value="1"/>
</dbReference>
<dbReference type="CDD" id="cd03822">
    <property type="entry name" value="GT4_mannosyltransferase-like"/>
    <property type="match status" value="1"/>
</dbReference>
<evidence type="ECO:0000313" key="3">
    <source>
        <dbReference type="EMBL" id="AQT69436.1"/>
    </source>
</evidence>
<name>A0A1U9NPK2_9BACT</name>
<dbReference type="Pfam" id="PF13439">
    <property type="entry name" value="Glyco_transf_4"/>
    <property type="match status" value="1"/>
</dbReference>
<dbReference type="EMBL" id="CP019791">
    <property type="protein sequence ID" value="AQT69436.1"/>
    <property type="molecule type" value="Genomic_DNA"/>
</dbReference>
<protein>
    <submittedName>
        <fullName evidence="3">GDP-mannose-dependent alpha-(1-6)-phosphatidylinositol monomannoside mannosyltransferase</fullName>
        <ecNumber evidence="3">2.4.1.57</ecNumber>
    </submittedName>
</protein>
<dbReference type="Proteomes" id="UP000189674">
    <property type="component" value="Chromosome"/>
</dbReference>
<proteinExistence type="predicted"/>
<dbReference type="Gene3D" id="3.40.50.2000">
    <property type="entry name" value="Glycogen Phosphorylase B"/>
    <property type="match status" value="2"/>
</dbReference>
<feature type="domain" description="Glycosyl transferase family 1" evidence="1">
    <location>
        <begin position="183"/>
        <end position="363"/>
    </location>
</feature>
<evidence type="ECO:0000259" key="1">
    <source>
        <dbReference type="Pfam" id="PF00534"/>
    </source>
</evidence>
<keyword evidence="3" id="KW-0328">Glycosyltransferase</keyword>
<dbReference type="EC" id="2.4.1.57" evidence="3"/>
<dbReference type="STRING" id="1936003.STSP2_02626"/>
<dbReference type="Pfam" id="PF00534">
    <property type="entry name" value="Glycos_transf_1"/>
    <property type="match status" value="1"/>
</dbReference>
<dbReference type="InterPro" id="IPR028098">
    <property type="entry name" value="Glyco_trans_4-like_N"/>
</dbReference>
<dbReference type="PANTHER" id="PTHR12526">
    <property type="entry name" value="GLYCOSYLTRANSFERASE"/>
    <property type="match status" value="1"/>
</dbReference>
<accession>A0A1U9NPK2</accession>
<keyword evidence="4" id="KW-1185">Reference proteome</keyword>